<comment type="caution">
    <text evidence="1">The sequence shown here is derived from an EMBL/GenBank/DDBJ whole genome shotgun (WGS) entry which is preliminary data.</text>
</comment>
<evidence type="ECO:0000313" key="2">
    <source>
        <dbReference type="Proteomes" id="UP000245631"/>
    </source>
</evidence>
<dbReference type="Proteomes" id="UP000245631">
    <property type="component" value="Unassembled WGS sequence"/>
</dbReference>
<name>A0A8E2WFB1_RHILI</name>
<evidence type="ECO:0000313" key="1">
    <source>
        <dbReference type="EMBL" id="PWJ93388.1"/>
    </source>
</evidence>
<feature type="non-terminal residue" evidence="1">
    <location>
        <position position="1"/>
    </location>
</feature>
<reference evidence="1 2" key="1">
    <citation type="submission" date="2018-05" db="EMBL/GenBank/DDBJ databases">
        <title>Genomic Encyclopedia of Type Strains, Phase IV (KMG-IV): sequencing the most valuable type-strain genomes for metagenomic binning, comparative biology and taxonomic classification.</title>
        <authorList>
            <person name="Goeker M."/>
        </authorList>
    </citation>
    <scope>NUCLEOTIDE SEQUENCE [LARGE SCALE GENOMIC DNA]</scope>
    <source>
        <strain evidence="1 2">DSM 2626</strain>
    </source>
</reference>
<dbReference type="AlphaFoldDB" id="A0A8E2WFB1"/>
<gene>
    <name evidence="1" type="ORF">C8D77_10153</name>
</gene>
<protein>
    <submittedName>
        <fullName evidence="1">Uncharacterized protein</fullName>
    </submittedName>
</protein>
<proteinExistence type="predicted"/>
<dbReference type="EMBL" id="QGGH01000001">
    <property type="protein sequence ID" value="PWJ93388.1"/>
    <property type="molecule type" value="Genomic_DNA"/>
</dbReference>
<accession>A0A8E2WFB1</accession>
<organism evidence="1 2">
    <name type="scientific">Rhizobium loti</name>
    <name type="common">Mesorhizobium loti</name>
    <dbReference type="NCBI Taxonomy" id="381"/>
    <lineage>
        <taxon>Bacteria</taxon>
        <taxon>Pseudomonadati</taxon>
        <taxon>Pseudomonadota</taxon>
        <taxon>Alphaproteobacteria</taxon>
        <taxon>Hyphomicrobiales</taxon>
        <taxon>Phyllobacteriaceae</taxon>
        <taxon>Mesorhizobium</taxon>
    </lineage>
</organism>
<sequence>RSLLTVLVGGDYIRLTNEGGSPLATKKFASKPALCEIQESRVSDTRTAPEPKAKRVTTLREAVSVL</sequence>